<evidence type="ECO:0000256" key="9">
    <source>
        <dbReference type="ARBA" id="ARBA00049893"/>
    </source>
</evidence>
<dbReference type="CDD" id="cd16833">
    <property type="entry name" value="YfiH"/>
    <property type="match status" value="1"/>
</dbReference>
<keyword evidence="12" id="KW-1185">Reference proteome</keyword>
<dbReference type="EMBL" id="SHNO01000002">
    <property type="protein sequence ID" value="MCX2979140.1"/>
    <property type="molecule type" value="Genomic_DNA"/>
</dbReference>
<evidence type="ECO:0000256" key="6">
    <source>
        <dbReference type="ARBA" id="ARBA00022833"/>
    </source>
</evidence>
<keyword evidence="6" id="KW-0862">Zinc</keyword>
<evidence type="ECO:0000256" key="1">
    <source>
        <dbReference type="ARBA" id="ARBA00000553"/>
    </source>
</evidence>
<comment type="catalytic activity">
    <reaction evidence="7">
        <text>adenosine + H2O + H(+) = inosine + NH4(+)</text>
        <dbReference type="Rhea" id="RHEA:24408"/>
        <dbReference type="ChEBI" id="CHEBI:15377"/>
        <dbReference type="ChEBI" id="CHEBI:15378"/>
        <dbReference type="ChEBI" id="CHEBI:16335"/>
        <dbReference type="ChEBI" id="CHEBI:17596"/>
        <dbReference type="ChEBI" id="CHEBI:28938"/>
        <dbReference type="EC" id="3.5.4.4"/>
    </reaction>
    <physiologicalReaction direction="left-to-right" evidence="7">
        <dbReference type="Rhea" id="RHEA:24409"/>
    </physiologicalReaction>
</comment>
<keyword evidence="4" id="KW-0479">Metal-binding</keyword>
<gene>
    <name evidence="11" type="primary">pgeF</name>
    <name evidence="11" type="ORF">EYC82_17515</name>
</gene>
<evidence type="ECO:0000256" key="2">
    <source>
        <dbReference type="ARBA" id="ARBA00007353"/>
    </source>
</evidence>
<evidence type="ECO:0000256" key="7">
    <source>
        <dbReference type="ARBA" id="ARBA00047989"/>
    </source>
</evidence>
<evidence type="ECO:0000256" key="4">
    <source>
        <dbReference type="ARBA" id="ARBA00022723"/>
    </source>
</evidence>
<comment type="caution">
    <text evidence="11">The sequence shown here is derived from an EMBL/GenBank/DDBJ whole genome shotgun (WGS) entry which is preliminary data.</text>
</comment>
<comment type="similarity">
    <text evidence="2 10">Belongs to the purine nucleoside phosphorylase YfiH/LACC1 family.</text>
</comment>
<dbReference type="Pfam" id="PF02578">
    <property type="entry name" value="Cu-oxidase_4"/>
    <property type="match status" value="1"/>
</dbReference>
<dbReference type="SUPFAM" id="SSF64438">
    <property type="entry name" value="CNF1/YfiH-like putative cysteine hydrolases"/>
    <property type="match status" value="1"/>
</dbReference>
<comment type="catalytic activity">
    <reaction evidence="8">
        <text>adenosine + phosphate = alpha-D-ribose 1-phosphate + adenine</text>
        <dbReference type="Rhea" id="RHEA:27642"/>
        <dbReference type="ChEBI" id="CHEBI:16335"/>
        <dbReference type="ChEBI" id="CHEBI:16708"/>
        <dbReference type="ChEBI" id="CHEBI:43474"/>
        <dbReference type="ChEBI" id="CHEBI:57720"/>
        <dbReference type="EC" id="2.4.2.1"/>
    </reaction>
    <physiologicalReaction direction="left-to-right" evidence="8">
        <dbReference type="Rhea" id="RHEA:27643"/>
    </physiologicalReaction>
</comment>
<dbReference type="InterPro" id="IPR003730">
    <property type="entry name" value="Cu_polyphenol_OxRdtase"/>
</dbReference>
<keyword evidence="5" id="KW-0378">Hydrolase</keyword>
<comment type="catalytic activity">
    <reaction evidence="1">
        <text>inosine + phosphate = alpha-D-ribose 1-phosphate + hypoxanthine</text>
        <dbReference type="Rhea" id="RHEA:27646"/>
        <dbReference type="ChEBI" id="CHEBI:17368"/>
        <dbReference type="ChEBI" id="CHEBI:17596"/>
        <dbReference type="ChEBI" id="CHEBI:43474"/>
        <dbReference type="ChEBI" id="CHEBI:57720"/>
        <dbReference type="EC" id="2.4.2.1"/>
    </reaction>
    <physiologicalReaction direction="left-to-right" evidence="1">
        <dbReference type="Rhea" id="RHEA:27647"/>
    </physiologicalReaction>
</comment>
<name>A0ABT3TAD0_9GAMM</name>
<evidence type="ECO:0000256" key="5">
    <source>
        <dbReference type="ARBA" id="ARBA00022801"/>
    </source>
</evidence>
<evidence type="ECO:0000256" key="8">
    <source>
        <dbReference type="ARBA" id="ARBA00048968"/>
    </source>
</evidence>
<protein>
    <recommendedName>
        <fullName evidence="10">Purine nucleoside phosphorylase</fullName>
    </recommendedName>
</protein>
<comment type="catalytic activity">
    <reaction evidence="9">
        <text>S-methyl-5'-thioadenosine + phosphate = 5-(methylsulfanyl)-alpha-D-ribose 1-phosphate + adenine</text>
        <dbReference type="Rhea" id="RHEA:11852"/>
        <dbReference type="ChEBI" id="CHEBI:16708"/>
        <dbReference type="ChEBI" id="CHEBI:17509"/>
        <dbReference type="ChEBI" id="CHEBI:43474"/>
        <dbReference type="ChEBI" id="CHEBI:58533"/>
        <dbReference type="EC" id="2.4.2.28"/>
    </reaction>
    <physiologicalReaction direction="left-to-right" evidence="9">
        <dbReference type="Rhea" id="RHEA:11853"/>
    </physiologicalReaction>
</comment>
<evidence type="ECO:0000313" key="12">
    <source>
        <dbReference type="Proteomes" id="UP001143304"/>
    </source>
</evidence>
<dbReference type="PANTHER" id="PTHR30616:SF2">
    <property type="entry name" value="PURINE NUCLEOSIDE PHOSPHORYLASE LACC1"/>
    <property type="match status" value="1"/>
</dbReference>
<evidence type="ECO:0000313" key="11">
    <source>
        <dbReference type="EMBL" id="MCX2979140.1"/>
    </source>
</evidence>
<accession>A0ABT3TAD0</accession>
<proteinExistence type="inferred from homology"/>
<keyword evidence="3" id="KW-0808">Transferase</keyword>
<dbReference type="InterPro" id="IPR038371">
    <property type="entry name" value="Cu_polyphenol_OxRdtase_sf"/>
</dbReference>
<reference evidence="11" key="1">
    <citation type="submission" date="2019-02" db="EMBL/GenBank/DDBJ databases">
        <authorList>
            <person name="Li S.-H."/>
        </authorList>
    </citation>
    <scope>NUCLEOTIDE SEQUENCE</scope>
    <source>
        <strain evidence="11">IMCC11814</strain>
    </source>
</reference>
<dbReference type="InterPro" id="IPR011324">
    <property type="entry name" value="Cytotoxic_necrot_fac-like_cat"/>
</dbReference>
<dbReference type="PANTHER" id="PTHR30616">
    <property type="entry name" value="UNCHARACTERIZED PROTEIN YFIH"/>
    <property type="match status" value="1"/>
</dbReference>
<organism evidence="11 12">
    <name type="scientific">Candidatus Marimicrobium litorale</name>
    <dbReference type="NCBI Taxonomy" id="2518991"/>
    <lineage>
        <taxon>Bacteria</taxon>
        <taxon>Pseudomonadati</taxon>
        <taxon>Pseudomonadota</taxon>
        <taxon>Gammaproteobacteria</taxon>
        <taxon>Cellvibrionales</taxon>
        <taxon>Halieaceae</taxon>
        <taxon>Marimicrobium</taxon>
    </lineage>
</organism>
<dbReference type="Proteomes" id="UP001143304">
    <property type="component" value="Unassembled WGS sequence"/>
</dbReference>
<dbReference type="NCBIfam" id="TIGR00726">
    <property type="entry name" value="peptidoglycan editing factor PgeF"/>
    <property type="match status" value="1"/>
</dbReference>
<evidence type="ECO:0000256" key="10">
    <source>
        <dbReference type="RuleBase" id="RU361274"/>
    </source>
</evidence>
<evidence type="ECO:0000256" key="3">
    <source>
        <dbReference type="ARBA" id="ARBA00022679"/>
    </source>
</evidence>
<sequence>MPFIEPDWPAPANVVAYCTTRRGGVSRAPHGALNLASHVGDSSAAVAENRERLRLALGCEMQLSWLDQVHGVAAVEAQLQSCPAADAQWSRQPGLACAVMTADCLPVLFCAQSGDVVAAAHAGWRGLQAGVLEATIAAMATPVTQLLAWLGPAIGPDAFEVGPEVYAAFMQSDTAEPAATRACFRPSPDRPEHWYADLYALARVRLARAGVTRIYGGDCCTYHDSARFFSYRRDGETGRMASLVALRPGD</sequence>
<dbReference type="Gene3D" id="3.60.140.10">
    <property type="entry name" value="CNF1/YfiH-like putative cysteine hydrolases"/>
    <property type="match status" value="1"/>
</dbReference>